<reference evidence="2 3" key="1">
    <citation type="submission" date="2021-05" db="EMBL/GenBank/DDBJ databases">
        <title>A Polyphasic approach of four new species of the genus Ohtaekwangia: Ohtaekwangia histidinii sp. nov., Ohtaekwangia cretensis sp. nov., Ohtaekwangia indiensis sp. nov., Ohtaekwangia reichenbachii sp. nov. from diverse environment.</title>
        <authorList>
            <person name="Octaviana S."/>
        </authorList>
    </citation>
    <scope>NUCLEOTIDE SEQUENCE [LARGE SCALE GENOMIC DNA]</scope>
    <source>
        <strain evidence="2 3">PWU5</strain>
    </source>
</reference>
<evidence type="ECO:0000256" key="1">
    <source>
        <dbReference type="SAM" id="SignalP"/>
    </source>
</evidence>
<dbReference type="GO" id="GO:0016787">
    <property type="term" value="F:hydrolase activity"/>
    <property type="evidence" value="ECO:0007669"/>
    <property type="project" value="UniProtKB-KW"/>
</dbReference>
<organism evidence="2 3">
    <name type="scientific">Dawidia cretensis</name>
    <dbReference type="NCBI Taxonomy" id="2782350"/>
    <lineage>
        <taxon>Bacteria</taxon>
        <taxon>Pseudomonadati</taxon>
        <taxon>Bacteroidota</taxon>
        <taxon>Cytophagia</taxon>
        <taxon>Cytophagales</taxon>
        <taxon>Chryseotaleaceae</taxon>
        <taxon>Dawidia</taxon>
    </lineage>
</organism>
<name>A0AAP2E306_9BACT</name>
<feature type="signal peptide" evidence="1">
    <location>
        <begin position="1"/>
        <end position="18"/>
    </location>
</feature>
<keyword evidence="3" id="KW-1185">Reference proteome</keyword>
<dbReference type="CDD" id="cd15482">
    <property type="entry name" value="Sialidase_non-viral"/>
    <property type="match status" value="1"/>
</dbReference>
<dbReference type="AlphaFoldDB" id="A0AAP2E306"/>
<dbReference type="InterPro" id="IPR036278">
    <property type="entry name" value="Sialidase_sf"/>
</dbReference>
<dbReference type="InterPro" id="IPR015943">
    <property type="entry name" value="WD40/YVTN_repeat-like_dom_sf"/>
</dbReference>
<dbReference type="Proteomes" id="UP001319080">
    <property type="component" value="Unassembled WGS sequence"/>
</dbReference>
<evidence type="ECO:0000313" key="2">
    <source>
        <dbReference type="EMBL" id="MBT1711129.1"/>
    </source>
</evidence>
<comment type="caution">
    <text evidence="2">The sequence shown here is derived from an EMBL/GenBank/DDBJ whole genome shotgun (WGS) entry which is preliminary data.</text>
</comment>
<gene>
    <name evidence="2" type="ORF">KK062_22995</name>
</gene>
<dbReference type="Gene3D" id="2.130.10.10">
    <property type="entry name" value="YVTN repeat-like/Quinoprotein amine dehydrogenase"/>
    <property type="match status" value="1"/>
</dbReference>
<accession>A0AAP2E306</accession>
<proteinExistence type="predicted"/>
<dbReference type="Gene3D" id="2.120.10.10">
    <property type="match status" value="1"/>
</dbReference>
<feature type="chain" id="PRO_5042868089" evidence="1">
    <location>
        <begin position="19"/>
        <end position="414"/>
    </location>
</feature>
<keyword evidence="2" id="KW-0378">Hydrolase</keyword>
<dbReference type="RefSeq" id="WP_254086705.1">
    <property type="nucleotide sequence ID" value="NZ_JAHESE010000029.1"/>
</dbReference>
<protein>
    <submittedName>
        <fullName evidence="2">Glycoside hydrolase</fullName>
    </submittedName>
</protein>
<dbReference type="EMBL" id="JAHESE010000029">
    <property type="protein sequence ID" value="MBT1711129.1"/>
    <property type="molecule type" value="Genomic_DNA"/>
</dbReference>
<sequence length="414" mass="44870">MHTHFLGLLLLASISLPAAGQQKPTALPLTTAPAASWQASVAIHPKNPQNIVVATSPGSVYYTMDGGNSWKQTGNVPAVGEQGDTQLLSDGHGTFYYFQTNGPGITSCFTSRDGQIWEPATSVPMGANKRNERVGVTADAKGSLYLTYTQFDAYPSEDDACRSSIWMTKSSNGKKWSTPKEISQTPGRCNDVRRAASGSLAAIAADGKSYVAWLTGQTIFMDRSFDGSMWLSNDITITRLKAEPFYSEPTLLVDRAKGPRMGSLYMSWADTRSGKDDADIWFIRSTNYGDNWTSPQRINDDAAGQQYQPAMAVDPTTGVIYVLYFDRRESEGEGLATAVYLAWSDDGGNNFHNKKISTESFLGETALPERGYTGLAVQKGIIAAVWVQDLDGKPAVFTATTTQDALGVKQIATK</sequence>
<evidence type="ECO:0000313" key="3">
    <source>
        <dbReference type="Proteomes" id="UP001319080"/>
    </source>
</evidence>
<keyword evidence="1" id="KW-0732">Signal</keyword>
<dbReference type="SUPFAM" id="SSF50939">
    <property type="entry name" value="Sialidases"/>
    <property type="match status" value="2"/>
</dbReference>